<evidence type="ECO:0000256" key="8">
    <source>
        <dbReference type="PIRSR" id="PIRSR600175-1"/>
    </source>
</evidence>
<dbReference type="GO" id="GO:0015293">
    <property type="term" value="F:symporter activity"/>
    <property type="evidence" value="ECO:0007669"/>
    <property type="project" value="UniProtKB-KW"/>
</dbReference>
<proteinExistence type="inferred from homology"/>
<keyword evidence="3 9" id="KW-0813">Transport</keyword>
<keyword evidence="8" id="KW-0479">Metal-binding</keyword>
<dbReference type="EMBL" id="OE001429">
    <property type="protein sequence ID" value="CAD7456800.1"/>
    <property type="molecule type" value="Genomic_DNA"/>
</dbReference>
<dbReference type="PANTHER" id="PTHR11616">
    <property type="entry name" value="SODIUM/CHLORIDE DEPENDENT TRANSPORTER"/>
    <property type="match status" value="1"/>
</dbReference>
<organism evidence="11">
    <name type="scientific">Timema tahoe</name>
    <dbReference type="NCBI Taxonomy" id="61484"/>
    <lineage>
        <taxon>Eukaryota</taxon>
        <taxon>Metazoa</taxon>
        <taxon>Ecdysozoa</taxon>
        <taxon>Arthropoda</taxon>
        <taxon>Hexapoda</taxon>
        <taxon>Insecta</taxon>
        <taxon>Pterygota</taxon>
        <taxon>Neoptera</taxon>
        <taxon>Polyneoptera</taxon>
        <taxon>Phasmatodea</taxon>
        <taxon>Timematodea</taxon>
        <taxon>Timematoidea</taxon>
        <taxon>Timematidae</taxon>
        <taxon>Timema</taxon>
    </lineage>
</organism>
<evidence type="ECO:0000256" key="1">
    <source>
        <dbReference type="ARBA" id="ARBA00004141"/>
    </source>
</evidence>
<dbReference type="PANTHER" id="PTHR11616:SF240">
    <property type="entry name" value="BLOATED TUBULES, ISOFORM B-RELATED"/>
    <property type="match status" value="1"/>
</dbReference>
<dbReference type="PROSITE" id="PS00610">
    <property type="entry name" value="NA_NEUROTRAN_SYMP_1"/>
    <property type="match status" value="1"/>
</dbReference>
<feature type="binding site" evidence="8">
    <location>
        <position position="147"/>
    </location>
    <ligand>
        <name>Na(+)</name>
        <dbReference type="ChEBI" id="CHEBI:29101"/>
        <label>1</label>
    </ligand>
</feature>
<dbReference type="GO" id="GO:0006865">
    <property type="term" value="P:amino acid transport"/>
    <property type="evidence" value="ECO:0007669"/>
    <property type="project" value="TreeGrafter"/>
</dbReference>
<evidence type="ECO:0000256" key="9">
    <source>
        <dbReference type="RuleBase" id="RU003732"/>
    </source>
</evidence>
<keyword evidence="8" id="KW-0915">Sodium</keyword>
<name>A0A7R9IEI1_9NEOP</name>
<evidence type="ECO:0000256" key="7">
    <source>
        <dbReference type="ARBA" id="ARBA00023136"/>
    </source>
</evidence>
<keyword evidence="6" id="KW-1133">Transmembrane helix</keyword>
<feature type="chain" id="PRO_5031024475" description="Transporter" evidence="10">
    <location>
        <begin position="21"/>
        <end position="192"/>
    </location>
</feature>
<protein>
    <recommendedName>
        <fullName evidence="9">Transporter</fullName>
    </recommendedName>
</protein>
<feature type="binding site" evidence="8">
    <location>
        <position position="149"/>
    </location>
    <ligand>
        <name>Na(+)</name>
        <dbReference type="ChEBI" id="CHEBI:29101"/>
        <label>1</label>
    </ligand>
</feature>
<keyword evidence="5 9" id="KW-0769">Symport</keyword>
<evidence type="ECO:0000256" key="6">
    <source>
        <dbReference type="ARBA" id="ARBA00022989"/>
    </source>
</evidence>
<comment type="similarity">
    <text evidence="2 9">Belongs to the sodium:neurotransmitter symporter (SNF) (TC 2.A.22) family.</text>
</comment>
<keyword evidence="4 9" id="KW-0812">Transmembrane</keyword>
<reference evidence="11" key="1">
    <citation type="submission" date="2020-11" db="EMBL/GenBank/DDBJ databases">
        <authorList>
            <person name="Tran Van P."/>
        </authorList>
    </citation>
    <scope>NUCLEOTIDE SEQUENCE</scope>
</reference>
<dbReference type="InterPro" id="IPR000175">
    <property type="entry name" value="Na/ntran_symport"/>
</dbReference>
<comment type="subcellular location">
    <subcellularLocation>
        <location evidence="1">Membrane</location>
        <topology evidence="1">Multi-pass membrane protein</topology>
    </subcellularLocation>
</comment>
<accession>A0A7R9IEI1</accession>
<feature type="binding site" evidence="8">
    <location>
        <position position="154"/>
    </location>
    <ligand>
        <name>Na(+)</name>
        <dbReference type="ChEBI" id="CHEBI:29101"/>
        <label>1</label>
    </ligand>
</feature>
<gene>
    <name evidence="11" type="ORF">TTEB3V08_LOCUS4815</name>
</gene>
<dbReference type="PROSITE" id="PS50267">
    <property type="entry name" value="NA_NEUROTRAN_SYMP_3"/>
    <property type="match status" value="1"/>
</dbReference>
<evidence type="ECO:0000256" key="3">
    <source>
        <dbReference type="ARBA" id="ARBA00022448"/>
    </source>
</evidence>
<dbReference type="GO" id="GO:0005886">
    <property type="term" value="C:plasma membrane"/>
    <property type="evidence" value="ECO:0007669"/>
    <property type="project" value="TreeGrafter"/>
</dbReference>
<evidence type="ECO:0000256" key="4">
    <source>
        <dbReference type="ARBA" id="ARBA00022692"/>
    </source>
</evidence>
<sequence length="192" mass="21267">MPFFLLILFQDLLYDAPQKADKNIPAKRPLNKKGEPTLASATLLLPIPEAITCHFGFGLKRIKTPVPEIAVPVQRGRRGHTVWSSSLVESTGHRYRTGTVLQSPAWGNRQSSSTVANMGQSSEQDVTSVPERGSWACKTEFLLSCLGYAIGIGNVWRFPYLCYRNGGGAYSTQHPDIFTTIYTADIIPRQCH</sequence>
<dbReference type="GO" id="GO:0035725">
    <property type="term" value="P:sodium ion transmembrane transport"/>
    <property type="evidence" value="ECO:0007669"/>
    <property type="project" value="TreeGrafter"/>
</dbReference>
<dbReference type="Pfam" id="PF00209">
    <property type="entry name" value="SNF"/>
    <property type="match status" value="1"/>
</dbReference>
<evidence type="ECO:0000313" key="11">
    <source>
        <dbReference type="EMBL" id="CAD7456800.1"/>
    </source>
</evidence>
<dbReference type="SUPFAM" id="SSF161070">
    <property type="entry name" value="SNF-like"/>
    <property type="match status" value="1"/>
</dbReference>
<dbReference type="AlphaFoldDB" id="A0A7R9IEI1"/>
<evidence type="ECO:0000256" key="10">
    <source>
        <dbReference type="SAM" id="SignalP"/>
    </source>
</evidence>
<dbReference type="InterPro" id="IPR037272">
    <property type="entry name" value="SNS_sf"/>
</dbReference>
<evidence type="ECO:0000256" key="2">
    <source>
        <dbReference type="ARBA" id="ARBA00006459"/>
    </source>
</evidence>
<keyword evidence="7" id="KW-0472">Membrane</keyword>
<keyword evidence="10" id="KW-0732">Signal</keyword>
<feature type="signal peptide" evidence="10">
    <location>
        <begin position="1"/>
        <end position="20"/>
    </location>
</feature>
<evidence type="ECO:0000256" key="5">
    <source>
        <dbReference type="ARBA" id="ARBA00022847"/>
    </source>
</evidence>
<dbReference type="GO" id="GO:0046872">
    <property type="term" value="F:metal ion binding"/>
    <property type="evidence" value="ECO:0007669"/>
    <property type="project" value="UniProtKB-KW"/>
</dbReference>